<dbReference type="GO" id="GO:0030677">
    <property type="term" value="C:ribonuclease P complex"/>
    <property type="evidence" value="ECO:0007669"/>
    <property type="project" value="UniProtKB-UniRule"/>
</dbReference>
<feature type="binding site" evidence="8">
    <location>
        <position position="91"/>
    </location>
    <ligand>
        <name>Zn(2+)</name>
        <dbReference type="ChEBI" id="CHEBI:29105"/>
    </ligand>
</feature>
<comment type="cofactor">
    <cofactor evidence="8">
        <name>Zn(2+)</name>
        <dbReference type="ChEBI" id="CHEBI:29105"/>
    </cofactor>
    <text evidence="8">Binds 1 zinc ion per subunit.</text>
</comment>
<dbReference type="GO" id="GO:0001682">
    <property type="term" value="P:tRNA 5'-leader removal"/>
    <property type="evidence" value="ECO:0007669"/>
    <property type="project" value="UniProtKB-UniRule"/>
</dbReference>
<evidence type="ECO:0000256" key="4">
    <source>
        <dbReference type="ARBA" id="ARBA00022723"/>
    </source>
</evidence>
<dbReference type="PIRSF" id="PIRSF004878">
    <property type="entry name" value="RNase_P_4"/>
    <property type="match status" value="1"/>
</dbReference>
<evidence type="ECO:0000256" key="1">
    <source>
        <dbReference type="ARBA" id="ARBA00022490"/>
    </source>
</evidence>
<keyword evidence="5 8" id="KW-0255">Endonuclease</keyword>
<accession>A0A7D5IRC9</accession>
<evidence type="ECO:0000256" key="3">
    <source>
        <dbReference type="ARBA" id="ARBA00022722"/>
    </source>
</evidence>
<comment type="subunit">
    <text evidence="8">Consists of a catalytic RNA component and at least 4-5 protein subunits.</text>
</comment>
<dbReference type="Gene3D" id="6.20.50.20">
    <property type="match status" value="1"/>
</dbReference>
<keyword evidence="6 8" id="KW-0378">Hydrolase</keyword>
<evidence type="ECO:0000256" key="2">
    <source>
        <dbReference type="ARBA" id="ARBA00022694"/>
    </source>
</evidence>
<dbReference type="Pfam" id="PF04032">
    <property type="entry name" value="Rpr2"/>
    <property type="match status" value="1"/>
</dbReference>
<comment type="similarity">
    <text evidence="8">Belongs to the eukaryotic/archaeal RNase P protein component 4 family.</text>
</comment>
<feature type="binding site" evidence="8">
    <location>
        <position position="94"/>
    </location>
    <ligand>
        <name>Zn(2+)</name>
        <dbReference type="ChEBI" id="CHEBI:29105"/>
    </ligand>
</feature>
<name>A0A7D5IRC9_9EURY</name>
<reference evidence="9 10" key="1">
    <citation type="submission" date="2020-06" db="EMBL/GenBank/DDBJ databases">
        <title>Methanolobus halotolerans sp. nov., isolated from a saline lake Tus in Siberia.</title>
        <authorList>
            <person name="Shen Y."/>
            <person name="Chen S.-C."/>
            <person name="Lai M.-C."/>
            <person name="Huang H.-H."/>
            <person name="Chiu H.-H."/>
            <person name="Tang S.-L."/>
            <person name="Rogozin D.Y."/>
            <person name="Degermendzhy A.G."/>
        </authorList>
    </citation>
    <scope>NUCLEOTIDE SEQUENCE [LARGE SCALE GENOMIC DNA]</scope>
    <source>
        <strain evidence="9 10">DSM 21339</strain>
    </source>
</reference>
<dbReference type="GeneID" id="55822673"/>
<dbReference type="GO" id="GO:0004526">
    <property type="term" value="F:ribonuclease P activity"/>
    <property type="evidence" value="ECO:0007669"/>
    <property type="project" value="UniProtKB-UniRule"/>
</dbReference>
<keyword evidence="2 8" id="KW-0819">tRNA processing</keyword>
<evidence type="ECO:0000256" key="6">
    <source>
        <dbReference type="ARBA" id="ARBA00022801"/>
    </source>
</evidence>
<dbReference type="GO" id="GO:0005737">
    <property type="term" value="C:cytoplasm"/>
    <property type="evidence" value="ECO:0007669"/>
    <property type="project" value="UniProtKB-SubCell"/>
</dbReference>
<gene>
    <name evidence="8" type="primary">rnp4</name>
    <name evidence="9" type="ORF">HWN40_13320</name>
</gene>
<dbReference type="KEGG" id="mzi:HWN40_13320"/>
<comment type="subcellular location">
    <subcellularLocation>
        <location evidence="8">Cytoplasm</location>
    </subcellularLocation>
</comment>
<keyword evidence="1 8" id="KW-0963">Cytoplasm</keyword>
<protein>
    <recommendedName>
        <fullName evidence="8">Ribonuclease P protein component 4</fullName>
        <shortName evidence="8">RNase P component 4</shortName>
        <ecNumber evidence="8">3.1.26.5</ecNumber>
    </recommendedName>
    <alternativeName>
        <fullName evidence="8">Rpp21</fullName>
    </alternativeName>
</protein>
<evidence type="ECO:0000256" key="8">
    <source>
        <dbReference type="HAMAP-Rule" id="MF_00757"/>
    </source>
</evidence>
<dbReference type="PANTHER" id="PTHR14742">
    <property type="entry name" value="RIBONUCLEASE P SUBUNIT P21"/>
    <property type="match status" value="1"/>
</dbReference>
<keyword evidence="7 8" id="KW-0862">Zinc</keyword>
<dbReference type="InterPro" id="IPR007175">
    <property type="entry name" value="Rpr2/Snm1/Rpp21"/>
</dbReference>
<proteinExistence type="inferred from homology"/>
<dbReference type="RefSeq" id="WP_176966181.1">
    <property type="nucleotide sequence ID" value="NZ_CP058215.1"/>
</dbReference>
<dbReference type="Gene3D" id="1.20.5.420">
    <property type="entry name" value="Immunoglobulin FC, subunit C"/>
    <property type="match status" value="1"/>
</dbReference>
<feature type="binding site" evidence="8">
    <location>
        <position position="68"/>
    </location>
    <ligand>
        <name>Zn(2+)</name>
        <dbReference type="ChEBI" id="CHEBI:29105"/>
    </ligand>
</feature>
<comment type="function">
    <text evidence="8">Part of ribonuclease P, a protein complex that generates mature tRNA molecules by cleaving their 5'-ends.</text>
</comment>
<organism evidence="9 10">
    <name type="scientific">Methanolobus zinderi</name>
    <dbReference type="NCBI Taxonomy" id="536044"/>
    <lineage>
        <taxon>Archaea</taxon>
        <taxon>Methanobacteriati</taxon>
        <taxon>Methanobacteriota</taxon>
        <taxon>Stenosarchaea group</taxon>
        <taxon>Methanomicrobia</taxon>
        <taxon>Methanosarcinales</taxon>
        <taxon>Methanosarcinaceae</taxon>
        <taxon>Methanolobus</taxon>
    </lineage>
</organism>
<evidence type="ECO:0000313" key="10">
    <source>
        <dbReference type="Proteomes" id="UP000509594"/>
    </source>
</evidence>
<evidence type="ECO:0000313" key="9">
    <source>
        <dbReference type="EMBL" id="QLC51127.1"/>
    </source>
</evidence>
<dbReference type="InterPro" id="IPR016432">
    <property type="entry name" value="RNP4"/>
</dbReference>
<dbReference type="EC" id="3.1.26.5" evidence="8"/>
<dbReference type="HAMAP" id="MF_00757">
    <property type="entry name" value="RNase_P_4"/>
    <property type="match status" value="1"/>
</dbReference>
<evidence type="ECO:0000256" key="5">
    <source>
        <dbReference type="ARBA" id="ARBA00022759"/>
    </source>
</evidence>
<sequence length="108" mass="12580">MAKRKHKKKAVAKEIALERIKYLFELADREYPTDPDRSDRYVSLARRIGMRYRVSVPPELKKRMCKSCSSFLTPGSNCRVRLKGGLLIVTCQKCGNIQRYLFSKKKKP</sequence>
<dbReference type="OrthoDB" id="10058at2157"/>
<keyword evidence="3 8" id="KW-0540">Nuclease</keyword>
<dbReference type="EMBL" id="CP058215">
    <property type="protein sequence ID" value="QLC51127.1"/>
    <property type="molecule type" value="Genomic_DNA"/>
</dbReference>
<dbReference type="GO" id="GO:0008270">
    <property type="term" value="F:zinc ion binding"/>
    <property type="evidence" value="ECO:0007669"/>
    <property type="project" value="UniProtKB-UniRule"/>
</dbReference>
<evidence type="ECO:0000256" key="7">
    <source>
        <dbReference type="ARBA" id="ARBA00022833"/>
    </source>
</evidence>
<dbReference type="AlphaFoldDB" id="A0A7D5IRC9"/>
<keyword evidence="10" id="KW-1185">Reference proteome</keyword>
<keyword evidence="4 8" id="KW-0479">Metal-binding</keyword>
<comment type="catalytic activity">
    <reaction evidence="8">
        <text>Endonucleolytic cleavage of RNA, removing 5'-extranucleotides from tRNA precursor.</text>
        <dbReference type="EC" id="3.1.26.5"/>
    </reaction>
</comment>
<dbReference type="Proteomes" id="UP000509594">
    <property type="component" value="Chromosome"/>
</dbReference>
<feature type="binding site" evidence="8">
    <location>
        <position position="65"/>
    </location>
    <ligand>
        <name>Zn(2+)</name>
        <dbReference type="ChEBI" id="CHEBI:29105"/>
    </ligand>
</feature>
<dbReference type="PANTHER" id="PTHR14742:SF0">
    <property type="entry name" value="RIBONUCLEASE P PROTEIN SUBUNIT P21"/>
    <property type="match status" value="1"/>
</dbReference>